<dbReference type="RefSeq" id="WP_378169839.1">
    <property type="nucleotide sequence ID" value="NZ_JBHRYO010000002.1"/>
</dbReference>
<evidence type="ECO:0000313" key="4">
    <source>
        <dbReference type="Proteomes" id="UP001595735"/>
    </source>
</evidence>
<feature type="domain" description="Secretion system C-terminal sorting" evidence="2">
    <location>
        <begin position="473"/>
        <end position="531"/>
    </location>
</feature>
<protein>
    <submittedName>
        <fullName evidence="3">T9SS type A sorting domain-containing protein</fullName>
    </submittedName>
</protein>
<comment type="caution">
    <text evidence="3">The sequence shown here is derived from an EMBL/GenBank/DDBJ whole genome shotgun (WGS) entry which is preliminary data.</text>
</comment>
<dbReference type="InterPro" id="IPR026444">
    <property type="entry name" value="Secre_tail"/>
</dbReference>
<dbReference type="NCBIfam" id="TIGR04183">
    <property type="entry name" value="Por_Secre_tail"/>
    <property type="match status" value="1"/>
</dbReference>
<proteinExistence type="predicted"/>
<dbReference type="EMBL" id="JBHRYO010000002">
    <property type="protein sequence ID" value="MFC3755877.1"/>
    <property type="molecule type" value="Genomic_DNA"/>
</dbReference>
<dbReference type="Pfam" id="PF18962">
    <property type="entry name" value="Por_Secre_tail"/>
    <property type="match status" value="1"/>
</dbReference>
<keyword evidence="1" id="KW-0732">Signal</keyword>
<evidence type="ECO:0000256" key="1">
    <source>
        <dbReference type="ARBA" id="ARBA00022729"/>
    </source>
</evidence>
<sequence length="537" mass="59153">MKSLFFLIAFICSITTVKSQWNPDLNQNLKVIDIDSEVYAFSASMNNGKTYVAYWKKVNAPQNFELWLQILDQNGNRQLGANGILLSNQIPMSTYIAVHGIAVDSSNNLYLGVTGTETTNPGYVFKITPMGTSAWPNGITLGEATFPKILPLTNGDILAAYAPISEKYTKVQRFNPNGQAVWPTPLEIKSDDLTKETIPVNVLELPNNECIVLFNKSIGGIDAKLFAQKINLNGNIVWSTPRLISTKTTSVTSDYSSFTDGNSVYCAFIGSDSNALYGYVQRVNVDGSLPWGNDGMKFTTDSSNYQVDIKIASSPGSSHLWAISSYTDSSQGMRGEFVQKFDKNMGTRLLTDAAKQVFPVDNNHMHHVGDLDLVNGNPFFVIQKKTDTNSNTLSAVLLNNNGDFSWPQQSLPMATFSASKTYITTLKPFNGQNVITFQEKKSTDSTSSIYAQNLVLPNLSTREVKNNKEAVVLFPNPATSMINIKGSKDQKYEIYNAAGQLVQSGSSKENSIPIHNLSKGVYILKTANQNKYPFIKE</sequence>
<name>A0ABV7XTP7_9FLAO</name>
<keyword evidence="4" id="KW-1185">Reference proteome</keyword>
<organism evidence="3 4">
    <name type="scientific">Chryseobacterium tructae</name>
    <dbReference type="NCBI Taxonomy" id="1037380"/>
    <lineage>
        <taxon>Bacteria</taxon>
        <taxon>Pseudomonadati</taxon>
        <taxon>Bacteroidota</taxon>
        <taxon>Flavobacteriia</taxon>
        <taxon>Flavobacteriales</taxon>
        <taxon>Weeksellaceae</taxon>
        <taxon>Chryseobacterium group</taxon>
        <taxon>Chryseobacterium</taxon>
    </lineage>
</organism>
<dbReference type="Proteomes" id="UP001595735">
    <property type="component" value="Unassembled WGS sequence"/>
</dbReference>
<evidence type="ECO:0000259" key="2">
    <source>
        <dbReference type="Pfam" id="PF18962"/>
    </source>
</evidence>
<reference evidence="4" key="1">
    <citation type="journal article" date="2019" name="Int. J. Syst. Evol. Microbiol.">
        <title>The Global Catalogue of Microorganisms (GCM) 10K type strain sequencing project: providing services to taxonomists for standard genome sequencing and annotation.</title>
        <authorList>
            <consortium name="The Broad Institute Genomics Platform"/>
            <consortium name="The Broad Institute Genome Sequencing Center for Infectious Disease"/>
            <person name="Wu L."/>
            <person name="Ma J."/>
        </authorList>
    </citation>
    <scope>NUCLEOTIDE SEQUENCE [LARGE SCALE GENOMIC DNA]</scope>
    <source>
        <strain evidence="4">CECT 7798</strain>
    </source>
</reference>
<accession>A0ABV7XTP7</accession>
<gene>
    <name evidence="3" type="ORF">ACFONJ_07860</name>
</gene>
<evidence type="ECO:0000313" key="3">
    <source>
        <dbReference type="EMBL" id="MFC3755877.1"/>
    </source>
</evidence>